<dbReference type="PANTHER" id="PTHR23301:SF106">
    <property type="entry name" value="CHITIN-BINDING TYPE-2 DOMAIN-CONTAINING PROTEIN-RELATED"/>
    <property type="match status" value="1"/>
</dbReference>
<feature type="domain" description="Chitin-binding type-2" evidence="7">
    <location>
        <begin position="31"/>
        <end position="89"/>
    </location>
</feature>
<dbReference type="InterPro" id="IPR002557">
    <property type="entry name" value="Chitin-bd_dom"/>
</dbReference>
<dbReference type="GO" id="GO:0005576">
    <property type="term" value="C:extracellular region"/>
    <property type="evidence" value="ECO:0007669"/>
    <property type="project" value="InterPro"/>
</dbReference>
<dbReference type="PANTHER" id="PTHR23301">
    <property type="entry name" value="CHITIN BINDING PERITROPHIN-A"/>
    <property type="match status" value="1"/>
</dbReference>
<organism evidence="8">
    <name type="scientific">Drosophila rhopaloa</name>
    <name type="common">Fruit fly</name>
    <dbReference type="NCBI Taxonomy" id="1041015"/>
    <lineage>
        <taxon>Eukaryota</taxon>
        <taxon>Metazoa</taxon>
        <taxon>Ecdysozoa</taxon>
        <taxon>Arthropoda</taxon>
        <taxon>Hexapoda</taxon>
        <taxon>Insecta</taxon>
        <taxon>Pterygota</taxon>
        <taxon>Neoptera</taxon>
        <taxon>Endopterygota</taxon>
        <taxon>Diptera</taxon>
        <taxon>Brachycera</taxon>
        <taxon>Muscomorpha</taxon>
        <taxon>Ephydroidea</taxon>
        <taxon>Drosophilidae</taxon>
        <taxon>Drosophila</taxon>
        <taxon>Sophophora</taxon>
    </lineage>
</organism>
<gene>
    <name evidence="8" type="primary">LOC108041988</name>
</gene>
<evidence type="ECO:0000256" key="6">
    <source>
        <dbReference type="SAM" id="SignalP"/>
    </source>
</evidence>
<feature type="domain" description="Chitin-binding type-2" evidence="7">
    <location>
        <begin position="148"/>
        <end position="208"/>
    </location>
</feature>
<dbReference type="SMART" id="SM00494">
    <property type="entry name" value="ChtBD2"/>
    <property type="match status" value="5"/>
</dbReference>
<keyword evidence="5" id="KW-0325">Glycoprotein</keyword>
<dbReference type="SUPFAM" id="SSF57625">
    <property type="entry name" value="Invertebrate chitin-binding proteins"/>
    <property type="match status" value="4"/>
</dbReference>
<keyword evidence="2 6" id="KW-0732">Signal</keyword>
<protein>
    <submittedName>
        <fullName evidence="8">Peritrophin-44</fullName>
    </submittedName>
</protein>
<accession>A0A6P4EKN5</accession>
<dbReference type="OrthoDB" id="6020543at2759"/>
<keyword evidence="1" id="KW-0147">Chitin-binding</keyword>
<proteinExistence type="predicted"/>
<name>A0A6P4EKN5_DRORH</name>
<evidence type="ECO:0000313" key="8">
    <source>
        <dbReference type="RefSeq" id="XP_016975563.1"/>
    </source>
</evidence>
<dbReference type="InterPro" id="IPR051940">
    <property type="entry name" value="Chitin_bind-dev_reg"/>
</dbReference>
<evidence type="ECO:0000256" key="1">
    <source>
        <dbReference type="ARBA" id="ARBA00022669"/>
    </source>
</evidence>
<dbReference type="GO" id="GO:0008061">
    <property type="term" value="F:chitin binding"/>
    <property type="evidence" value="ECO:0007669"/>
    <property type="project" value="UniProtKB-KW"/>
</dbReference>
<dbReference type="GeneID" id="108041988"/>
<evidence type="ECO:0000256" key="3">
    <source>
        <dbReference type="ARBA" id="ARBA00022737"/>
    </source>
</evidence>
<reference evidence="8" key="1">
    <citation type="submission" date="2025-08" db="UniProtKB">
        <authorList>
            <consortium name="RefSeq"/>
        </authorList>
    </citation>
    <scope>IDENTIFICATION</scope>
</reference>
<evidence type="ECO:0000256" key="4">
    <source>
        <dbReference type="ARBA" id="ARBA00023157"/>
    </source>
</evidence>
<feature type="domain" description="Chitin-binding type-2" evidence="7">
    <location>
        <begin position="212"/>
        <end position="275"/>
    </location>
</feature>
<dbReference type="RefSeq" id="XP_016975563.2">
    <property type="nucleotide sequence ID" value="XM_017120074.2"/>
</dbReference>
<evidence type="ECO:0000256" key="5">
    <source>
        <dbReference type="ARBA" id="ARBA00023180"/>
    </source>
</evidence>
<evidence type="ECO:0000259" key="7">
    <source>
        <dbReference type="PROSITE" id="PS50940"/>
    </source>
</evidence>
<evidence type="ECO:0000256" key="2">
    <source>
        <dbReference type="ARBA" id="ARBA00022729"/>
    </source>
</evidence>
<sequence>MLTSSFRGVLFGWLLVVTCQPAFAGSAGDYEELCRLFKNGTRIRKPGTCDHYIQCVDGEGTLLSCPSGESFDPNEDKCVATLANSHQYCGNRCEGLDGQWVSDPTECHKYFYCMNGVPLAGMCPVGQHFEESSQSCLHGVDSQCVDVNNICELVAKDTKFRAEDDCSTYYKCDSKGNHEVSSCTSKAVKYFDVESGNCVEPKLVECTAHPKAGICSSSQVVVFKSDGASCRGYFVCKALHPVADLDPQWMQCPEGYFFDEELQVCGRATSVICTHNRCDGRGTMLVTSSSNNCHNFIRCENNKEVEEETCHFDHFFDERIEACSSTIIYDKCCDDRD</sequence>
<dbReference type="Gene3D" id="2.170.140.10">
    <property type="entry name" value="Chitin binding domain"/>
    <property type="match status" value="4"/>
</dbReference>
<dbReference type="InterPro" id="IPR036508">
    <property type="entry name" value="Chitin-bd_dom_sf"/>
</dbReference>
<dbReference type="AlphaFoldDB" id="A0A6P4EKN5"/>
<keyword evidence="3" id="KW-0677">Repeat</keyword>
<dbReference type="RefSeq" id="XP_016975563.1">
    <property type="nucleotide sequence ID" value="XM_017120074.1"/>
</dbReference>
<keyword evidence="4" id="KW-1015">Disulfide bond</keyword>
<feature type="signal peptide" evidence="6">
    <location>
        <begin position="1"/>
        <end position="24"/>
    </location>
</feature>
<feature type="chain" id="PRO_5027716571" evidence="6">
    <location>
        <begin position="25"/>
        <end position="337"/>
    </location>
</feature>
<feature type="domain" description="Chitin-binding type-2" evidence="7">
    <location>
        <begin position="90"/>
        <end position="146"/>
    </location>
</feature>
<dbReference type="Pfam" id="PF01607">
    <property type="entry name" value="CBM_14"/>
    <property type="match status" value="5"/>
</dbReference>
<dbReference type="PROSITE" id="PS50940">
    <property type="entry name" value="CHIT_BIND_II"/>
    <property type="match status" value="4"/>
</dbReference>